<dbReference type="AlphaFoldDB" id="A0A9D1FLC9"/>
<reference evidence="3" key="2">
    <citation type="journal article" date="2021" name="PeerJ">
        <title>Extensive microbial diversity within the chicken gut microbiome revealed by metagenomics and culture.</title>
        <authorList>
            <person name="Gilroy R."/>
            <person name="Ravi A."/>
            <person name="Getino M."/>
            <person name="Pursley I."/>
            <person name="Horton D.L."/>
            <person name="Alikhan N.F."/>
            <person name="Baker D."/>
            <person name="Gharbi K."/>
            <person name="Hall N."/>
            <person name="Watson M."/>
            <person name="Adriaenssens E.M."/>
            <person name="Foster-Nyarko E."/>
            <person name="Jarju S."/>
            <person name="Secka A."/>
            <person name="Antonio M."/>
            <person name="Oren A."/>
            <person name="Chaudhuri R.R."/>
            <person name="La Ragione R."/>
            <person name="Hildebrand F."/>
            <person name="Pallen M.J."/>
        </authorList>
    </citation>
    <scope>NUCLEOTIDE SEQUENCE</scope>
    <source>
        <strain evidence="3">CHK199-13235</strain>
    </source>
</reference>
<organism evidence="3 4">
    <name type="scientific">Candidatus Merdivicinus excrementipullorum</name>
    <dbReference type="NCBI Taxonomy" id="2840867"/>
    <lineage>
        <taxon>Bacteria</taxon>
        <taxon>Bacillati</taxon>
        <taxon>Bacillota</taxon>
        <taxon>Clostridia</taxon>
        <taxon>Eubacteriales</taxon>
        <taxon>Oscillospiraceae</taxon>
        <taxon>Oscillospiraceae incertae sedis</taxon>
        <taxon>Candidatus Merdivicinus</taxon>
    </lineage>
</organism>
<sequence>MTTETRITVRYAETDQMGITHHSVYPIWFEAARTDWIKQLGLTYSQLEKMGVMTPLSQLECRYTGVSRYEDQLTVRCFVTELSAARIRFGYEVLRQGEEKPICTGSTLHGWVDSQTFRPVNMKKRFPELYARIETQLEPKQKS</sequence>
<dbReference type="PANTHER" id="PTHR31793">
    <property type="entry name" value="4-HYDROXYBENZOYL-COA THIOESTERASE FAMILY MEMBER"/>
    <property type="match status" value="1"/>
</dbReference>
<dbReference type="Proteomes" id="UP000824002">
    <property type="component" value="Unassembled WGS sequence"/>
</dbReference>
<evidence type="ECO:0000313" key="3">
    <source>
        <dbReference type="EMBL" id="HIS75926.1"/>
    </source>
</evidence>
<protein>
    <submittedName>
        <fullName evidence="3">Acyl-CoA thioesterase</fullName>
    </submittedName>
</protein>
<dbReference type="InterPro" id="IPR006684">
    <property type="entry name" value="YbgC/YbaW"/>
</dbReference>
<dbReference type="SUPFAM" id="SSF54637">
    <property type="entry name" value="Thioesterase/thiol ester dehydrase-isomerase"/>
    <property type="match status" value="1"/>
</dbReference>
<dbReference type="CDD" id="cd00586">
    <property type="entry name" value="4HBT"/>
    <property type="match status" value="1"/>
</dbReference>
<accession>A0A9D1FLC9</accession>
<dbReference type="GO" id="GO:0047617">
    <property type="term" value="F:fatty acyl-CoA hydrolase activity"/>
    <property type="evidence" value="ECO:0007669"/>
    <property type="project" value="TreeGrafter"/>
</dbReference>
<dbReference type="PANTHER" id="PTHR31793:SF27">
    <property type="entry name" value="NOVEL THIOESTERASE SUPERFAMILY DOMAIN AND SAPOSIN A-TYPE DOMAIN CONTAINING PROTEIN (0610012H03RIK)"/>
    <property type="match status" value="1"/>
</dbReference>
<gene>
    <name evidence="3" type="ORF">IAB51_03850</name>
</gene>
<name>A0A9D1FLC9_9FIRM</name>
<proteinExistence type="inferred from homology"/>
<dbReference type="Gene3D" id="3.10.129.10">
    <property type="entry name" value="Hotdog Thioesterase"/>
    <property type="match status" value="1"/>
</dbReference>
<dbReference type="PIRSF" id="PIRSF003230">
    <property type="entry name" value="YbgC"/>
    <property type="match status" value="1"/>
</dbReference>
<evidence type="ECO:0000256" key="1">
    <source>
        <dbReference type="ARBA" id="ARBA00005953"/>
    </source>
</evidence>
<keyword evidence="2" id="KW-0378">Hydrolase</keyword>
<comment type="caution">
    <text evidence="3">The sequence shown here is derived from an EMBL/GenBank/DDBJ whole genome shotgun (WGS) entry which is preliminary data.</text>
</comment>
<dbReference type="EMBL" id="DVJP01000029">
    <property type="protein sequence ID" value="HIS75926.1"/>
    <property type="molecule type" value="Genomic_DNA"/>
</dbReference>
<dbReference type="InterPro" id="IPR029069">
    <property type="entry name" value="HotDog_dom_sf"/>
</dbReference>
<reference evidence="3" key="1">
    <citation type="submission" date="2020-10" db="EMBL/GenBank/DDBJ databases">
        <authorList>
            <person name="Gilroy R."/>
        </authorList>
    </citation>
    <scope>NUCLEOTIDE SEQUENCE</scope>
    <source>
        <strain evidence="3">CHK199-13235</strain>
    </source>
</reference>
<comment type="similarity">
    <text evidence="1">Belongs to the 4-hydroxybenzoyl-CoA thioesterase family.</text>
</comment>
<dbReference type="Pfam" id="PF13279">
    <property type="entry name" value="4HBT_2"/>
    <property type="match status" value="1"/>
</dbReference>
<evidence type="ECO:0000256" key="2">
    <source>
        <dbReference type="ARBA" id="ARBA00022801"/>
    </source>
</evidence>
<evidence type="ECO:0000313" key="4">
    <source>
        <dbReference type="Proteomes" id="UP000824002"/>
    </source>
</evidence>
<dbReference type="InterPro" id="IPR050563">
    <property type="entry name" value="4-hydroxybenzoyl-CoA_TE"/>
</dbReference>